<keyword evidence="3" id="KW-1003">Cell membrane</keyword>
<evidence type="ECO:0000256" key="3">
    <source>
        <dbReference type="ARBA" id="ARBA00022475"/>
    </source>
</evidence>
<dbReference type="GO" id="GO:0009246">
    <property type="term" value="P:enterobacterial common antigen biosynthetic process"/>
    <property type="evidence" value="ECO:0007669"/>
    <property type="project" value="TreeGrafter"/>
</dbReference>
<keyword evidence="9" id="KW-0012">Acyltransferase</keyword>
<evidence type="ECO:0000256" key="6">
    <source>
        <dbReference type="ARBA" id="ARBA00023136"/>
    </source>
</evidence>
<dbReference type="GO" id="GO:0016413">
    <property type="term" value="F:O-acetyltransferase activity"/>
    <property type="evidence" value="ECO:0007669"/>
    <property type="project" value="TreeGrafter"/>
</dbReference>
<name>A0A8T4HAH4_9SPHI</name>
<dbReference type="PANTHER" id="PTHR40074:SF2">
    <property type="entry name" value="O-ACETYLTRANSFERASE WECH"/>
    <property type="match status" value="1"/>
</dbReference>
<keyword evidence="4 7" id="KW-0812">Transmembrane</keyword>
<evidence type="ECO:0000256" key="7">
    <source>
        <dbReference type="SAM" id="Phobius"/>
    </source>
</evidence>
<comment type="caution">
    <text evidence="9">The sequence shown here is derived from an EMBL/GenBank/DDBJ whole genome shotgun (WGS) entry which is preliminary data.</text>
</comment>
<evidence type="ECO:0000259" key="8">
    <source>
        <dbReference type="Pfam" id="PF01757"/>
    </source>
</evidence>
<dbReference type="RefSeq" id="WP_353545939.1">
    <property type="nucleotide sequence ID" value="NZ_JAGKSB010000002.1"/>
</dbReference>
<dbReference type="Pfam" id="PF01757">
    <property type="entry name" value="Acyl_transf_3"/>
    <property type="match status" value="1"/>
</dbReference>
<accession>A0A8T4HAH4</accession>
<evidence type="ECO:0000313" key="9">
    <source>
        <dbReference type="EMBL" id="MBP3942457.1"/>
    </source>
</evidence>
<sequence length="345" mass="39497">MPQNLSYISFLRIFATLAVVLIHASTGYLNSPFIDSFDWKYANSLHSFTRLAVPIFVMISGALLIPKEESPMVFYRKRLLPILPIFLFWTGVYLVYMLSRYTSLSDYSYVQLWAIIGPKLRIGTNAHLWYLYLLVGLYLAIPYLHKLVKGCSKVDLELFLGIWFISLFFHNKRWSPHMPIIDLGFFTGYFGYLVLGYYLMAYDIGLNIKRGISSRWSVVMVLLLLYLATAIFTTLGTYYLSIQKHGLDALLYGYTAPNTALSAAAIFLIFKYTFQHVKVPRILSYVNTYSFGIYLSHILFLNYIHPLLPLSTLWKIPVATLLTVLASILLTALLHKIPFGKQLAG</sequence>
<keyword evidence="9" id="KW-0808">Transferase</keyword>
<feature type="transmembrane region" description="Helical" evidence="7">
    <location>
        <begin position="282"/>
        <end position="304"/>
    </location>
</feature>
<evidence type="ECO:0000256" key="4">
    <source>
        <dbReference type="ARBA" id="ARBA00022692"/>
    </source>
</evidence>
<proteinExistence type="inferred from homology"/>
<dbReference type="EMBL" id="JAGKSB010000002">
    <property type="protein sequence ID" value="MBP3942457.1"/>
    <property type="molecule type" value="Genomic_DNA"/>
</dbReference>
<dbReference type="GO" id="GO:0005886">
    <property type="term" value="C:plasma membrane"/>
    <property type="evidence" value="ECO:0007669"/>
    <property type="project" value="UniProtKB-SubCell"/>
</dbReference>
<reference evidence="9" key="1">
    <citation type="submission" date="2021-03" db="EMBL/GenBank/DDBJ databases">
        <authorList>
            <person name="Lu T."/>
            <person name="Wang Q."/>
            <person name="Han X."/>
        </authorList>
    </citation>
    <scope>NUCLEOTIDE SEQUENCE</scope>
    <source>
        <strain evidence="9">WQ 2009</strain>
    </source>
</reference>
<feature type="domain" description="Acyltransferase 3" evidence="8">
    <location>
        <begin position="6"/>
        <end position="331"/>
    </location>
</feature>
<feature type="transmembrane region" description="Helical" evidence="7">
    <location>
        <begin position="183"/>
        <end position="204"/>
    </location>
</feature>
<evidence type="ECO:0000256" key="1">
    <source>
        <dbReference type="ARBA" id="ARBA00004651"/>
    </source>
</evidence>
<organism evidence="9 10">
    <name type="scientific">Rhinopithecimicrobium faecis</name>
    <dbReference type="NCBI Taxonomy" id="2820698"/>
    <lineage>
        <taxon>Bacteria</taxon>
        <taxon>Pseudomonadati</taxon>
        <taxon>Bacteroidota</taxon>
        <taxon>Sphingobacteriia</taxon>
        <taxon>Sphingobacteriales</taxon>
        <taxon>Sphingobacteriaceae</taxon>
        <taxon>Rhinopithecimicrobium</taxon>
    </lineage>
</organism>
<gene>
    <name evidence="9" type="ORF">J5U18_02570</name>
</gene>
<comment type="similarity">
    <text evidence="2">Belongs to the acyltransferase 3 family.</text>
</comment>
<keyword evidence="6 7" id="KW-0472">Membrane</keyword>
<feature type="transmembrane region" description="Helical" evidence="7">
    <location>
        <begin position="127"/>
        <end position="144"/>
    </location>
</feature>
<dbReference type="PANTHER" id="PTHR40074">
    <property type="entry name" value="O-ACETYLTRANSFERASE WECH"/>
    <property type="match status" value="1"/>
</dbReference>
<dbReference type="Proteomes" id="UP000679691">
    <property type="component" value="Unassembled WGS sequence"/>
</dbReference>
<feature type="transmembrane region" description="Helical" evidence="7">
    <location>
        <begin position="156"/>
        <end position="171"/>
    </location>
</feature>
<feature type="transmembrane region" description="Helical" evidence="7">
    <location>
        <begin position="78"/>
        <end position="98"/>
    </location>
</feature>
<feature type="transmembrane region" description="Helical" evidence="7">
    <location>
        <begin position="7"/>
        <end position="28"/>
    </location>
</feature>
<feature type="transmembrane region" description="Helical" evidence="7">
    <location>
        <begin position="216"/>
        <end position="239"/>
    </location>
</feature>
<feature type="transmembrane region" description="Helical" evidence="7">
    <location>
        <begin position="251"/>
        <end position="270"/>
    </location>
</feature>
<feature type="transmembrane region" description="Helical" evidence="7">
    <location>
        <begin position="316"/>
        <end position="334"/>
    </location>
</feature>
<feature type="transmembrane region" description="Helical" evidence="7">
    <location>
        <begin position="48"/>
        <end position="66"/>
    </location>
</feature>
<comment type="subcellular location">
    <subcellularLocation>
        <location evidence="1">Cell membrane</location>
        <topology evidence="1">Multi-pass membrane protein</topology>
    </subcellularLocation>
</comment>
<protein>
    <submittedName>
        <fullName evidence="9">Acyltransferase family protein</fullName>
    </submittedName>
</protein>
<evidence type="ECO:0000256" key="5">
    <source>
        <dbReference type="ARBA" id="ARBA00022989"/>
    </source>
</evidence>
<dbReference type="InterPro" id="IPR002656">
    <property type="entry name" value="Acyl_transf_3_dom"/>
</dbReference>
<evidence type="ECO:0000313" key="10">
    <source>
        <dbReference type="Proteomes" id="UP000679691"/>
    </source>
</evidence>
<keyword evidence="5 7" id="KW-1133">Transmembrane helix</keyword>
<dbReference type="AlphaFoldDB" id="A0A8T4HAH4"/>
<evidence type="ECO:0000256" key="2">
    <source>
        <dbReference type="ARBA" id="ARBA00007400"/>
    </source>
</evidence>
<keyword evidence="10" id="KW-1185">Reference proteome</keyword>